<organism evidence="1">
    <name type="scientific">Campylobacter jejuni</name>
    <dbReference type="NCBI Taxonomy" id="197"/>
    <lineage>
        <taxon>Bacteria</taxon>
        <taxon>Pseudomonadati</taxon>
        <taxon>Campylobacterota</taxon>
        <taxon>Epsilonproteobacteria</taxon>
        <taxon>Campylobacterales</taxon>
        <taxon>Campylobacteraceae</taxon>
        <taxon>Campylobacter</taxon>
    </lineage>
</organism>
<feature type="non-terminal residue" evidence="1">
    <location>
        <position position="1"/>
    </location>
</feature>
<name>A0A6C7R063_CAMJU</name>
<sequence>IDNISFAKFNDLLKMVEITISKYIHQYNDAVCLDLNVKEGFLLEELKHYNIKIYGYEYNEYFYFTLIAKYANYNNIFLSKELVINHEISLESLDYTTNDDGYGIYIDDDSLEERKCIFLENIFNKYQHIFILSIYLDFYNYKILSQIFKNEKKILYIICFVDKFFKESEEFKKIYNQFKHKNIFFIDYSEMKNKGKK</sequence>
<dbReference type="AlphaFoldDB" id="A0A6C7R063"/>
<protein>
    <submittedName>
        <fullName evidence="1">Glycosyltransferase family 2 protein</fullName>
    </submittedName>
</protein>
<accession>A0A6C7R063</accession>
<proteinExistence type="predicted"/>
<dbReference type="EMBL" id="AAKBYC010000025">
    <property type="protein sequence ID" value="ECQ5725173.1"/>
    <property type="molecule type" value="Genomic_DNA"/>
</dbReference>
<evidence type="ECO:0000313" key="1">
    <source>
        <dbReference type="EMBL" id="ECQ5725173.1"/>
    </source>
</evidence>
<comment type="caution">
    <text evidence="1">The sequence shown here is derived from an EMBL/GenBank/DDBJ whole genome shotgun (WGS) entry which is preliminary data.</text>
</comment>
<keyword evidence="1" id="KW-0808">Transferase</keyword>
<dbReference type="GO" id="GO:0016740">
    <property type="term" value="F:transferase activity"/>
    <property type="evidence" value="ECO:0007669"/>
    <property type="project" value="UniProtKB-KW"/>
</dbReference>
<reference evidence="1" key="1">
    <citation type="submission" date="2019-08" db="EMBL/GenBank/DDBJ databases">
        <authorList>
            <person name="Ashton P.M."/>
            <person name="Dallman T."/>
            <person name="Nair S."/>
            <person name="De Pinna E."/>
            <person name="Peters T."/>
            <person name="Grant K."/>
        </authorList>
    </citation>
    <scope>NUCLEOTIDE SEQUENCE</scope>
    <source>
        <strain evidence="1">251966</strain>
    </source>
</reference>
<gene>
    <name evidence="1" type="ORF">FZV60_08655</name>
</gene>